<organism evidence="2 3">
    <name type="scientific">Datura stramonium</name>
    <name type="common">Jimsonweed</name>
    <name type="synonym">Common thornapple</name>
    <dbReference type="NCBI Taxonomy" id="4076"/>
    <lineage>
        <taxon>Eukaryota</taxon>
        <taxon>Viridiplantae</taxon>
        <taxon>Streptophyta</taxon>
        <taxon>Embryophyta</taxon>
        <taxon>Tracheophyta</taxon>
        <taxon>Spermatophyta</taxon>
        <taxon>Magnoliopsida</taxon>
        <taxon>eudicotyledons</taxon>
        <taxon>Gunneridae</taxon>
        <taxon>Pentapetalae</taxon>
        <taxon>asterids</taxon>
        <taxon>lamiids</taxon>
        <taxon>Solanales</taxon>
        <taxon>Solanaceae</taxon>
        <taxon>Solanoideae</taxon>
        <taxon>Datureae</taxon>
        <taxon>Datura</taxon>
    </lineage>
</organism>
<name>A0ABS8RR53_DATST</name>
<protein>
    <submittedName>
        <fullName evidence="2">Protein ccc1</fullName>
    </submittedName>
</protein>
<evidence type="ECO:0000256" key="1">
    <source>
        <dbReference type="SAM" id="MobiDB-lite"/>
    </source>
</evidence>
<dbReference type="EMBL" id="JACEIK010000052">
    <property type="protein sequence ID" value="MCD7448089.1"/>
    <property type="molecule type" value="Genomic_DNA"/>
</dbReference>
<dbReference type="Proteomes" id="UP000823775">
    <property type="component" value="Unassembled WGS sequence"/>
</dbReference>
<sequence>MESGEEIEIADENEFPSVMGRKYSPVVAHDNDSAVVEMTSFRPGSSSSLPEHVSLKVKVGVHPNMPSEEREESLANHSINGPQRESKLELFGFDSLVNILGLKSHELDIDEGSFRRPIRVELKLQIFPQYPSMRPKPFVIAYAVRELLTSWMLGELEYHLERSGTQCMLVFVGIMEGNERQMFQTKNSMTGDQIQAPSSPRDGEDVTLTLEQPKS</sequence>
<evidence type="ECO:0000313" key="2">
    <source>
        <dbReference type="EMBL" id="MCD7448089.1"/>
    </source>
</evidence>
<keyword evidence="3" id="KW-1185">Reference proteome</keyword>
<gene>
    <name evidence="2" type="primary">CCC1_7</name>
    <name evidence="2" type="ORF">HAX54_038183</name>
</gene>
<proteinExistence type="predicted"/>
<feature type="region of interest" description="Disordered" evidence="1">
    <location>
        <begin position="188"/>
        <end position="215"/>
    </location>
</feature>
<evidence type="ECO:0000313" key="3">
    <source>
        <dbReference type="Proteomes" id="UP000823775"/>
    </source>
</evidence>
<reference evidence="2 3" key="1">
    <citation type="journal article" date="2021" name="BMC Genomics">
        <title>Datura genome reveals duplications of psychoactive alkaloid biosynthetic genes and high mutation rate following tissue culture.</title>
        <authorList>
            <person name="Rajewski A."/>
            <person name="Carter-House D."/>
            <person name="Stajich J."/>
            <person name="Litt A."/>
        </authorList>
    </citation>
    <scope>NUCLEOTIDE SEQUENCE [LARGE SCALE GENOMIC DNA]</scope>
    <source>
        <strain evidence="2">AR-01</strain>
    </source>
</reference>
<accession>A0ABS8RR53</accession>
<comment type="caution">
    <text evidence="2">The sequence shown here is derived from an EMBL/GenBank/DDBJ whole genome shotgun (WGS) entry which is preliminary data.</text>
</comment>
<feature type="compositionally biased region" description="Polar residues" evidence="1">
    <location>
        <begin position="188"/>
        <end position="198"/>
    </location>
</feature>